<dbReference type="PANTHER" id="PTHR43744">
    <property type="entry name" value="ABC TRANSPORTER PERMEASE PROTEIN MG189-RELATED-RELATED"/>
    <property type="match status" value="1"/>
</dbReference>
<evidence type="ECO:0000256" key="3">
    <source>
        <dbReference type="ARBA" id="ARBA00022475"/>
    </source>
</evidence>
<name>A0A0R2FBX0_9LACO</name>
<evidence type="ECO:0000256" key="5">
    <source>
        <dbReference type="ARBA" id="ARBA00022989"/>
    </source>
</evidence>
<evidence type="ECO:0000313" key="9">
    <source>
        <dbReference type="Proteomes" id="UP000050865"/>
    </source>
</evidence>
<dbReference type="PANTHER" id="PTHR43744:SF6">
    <property type="entry name" value="ABC TRANSPORTER PERMEASE PROTEIN YESQ-RELATED"/>
    <property type="match status" value="1"/>
</dbReference>
<comment type="caution">
    <text evidence="8">The sequence shown here is derived from an EMBL/GenBank/DDBJ whole genome shotgun (WGS) entry which is preliminary data.</text>
</comment>
<dbReference type="GO" id="GO:0005886">
    <property type="term" value="C:plasma membrane"/>
    <property type="evidence" value="ECO:0007669"/>
    <property type="project" value="UniProtKB-SubCell"/>
</dbReference>
<evidence type="ECO:0000256" key="4">
    <source>
        <dbReference type="ARBA" id="ARBA00022692"/>
    </source>
</evidence>
<dbReference type="SUPFAM" id="SSF161098">
    <property type="entry name" value="MetI-like"/>
    <property type="match status" value="1"/>
</dbReference>
<dbReference type="STRING" id="1423730.FC75_GL001810"/>
<evidence type="ECO:0000256" key="7">
    <source>
        <dbReference type="SAM" id="Phobius"/>
    </source>
</evidence>
<proteinExistence type="predicted"/>
<reference evidence="8 9" key="1">
    <citation type="journal article" date="2015" name="Genome Announc.">
        <title>Expanding the biotechnology potential of lactobacilli through comparative genomics of 213 strains and associated genera.</title>
        <authorList>
            <person name="Sun Z."/>
            <person name="Harris H.M."/>
            <person name="McCann A."/>
            <person name="Guo C."/>
            <person name="Argimon S."/>
            <person name="Zhang W."/>
            <person name="Yang X."/>
            <person name="Jeffery I.B."/>
            <person name="Cooney J.C."/>
            <person name="Kagawa T.F."/>
            <person name="Liu W."/>
            <person name="Song Y."/>
            <person name="Salvetti E."/>
            <person name="Wrobel A."/>
            <person name="Rasinkangas P."/>
            <person name="Parkhill J."/>
            <person name="Rea M.C."/>
            <person name="O'Sullivan O."/>
            <person name="Ritari J."/>
            <person name="Douillard F.P."/>
            <person name="Paul Ross R."/>
            <person name="Yang R."/>
            <person name="Briner A.E."/>
            <person name="Felis G.E."/>
            <person name="de Vos W.M."/>
            <person name="Barrangou R."/>
            <person name="Klaenhammer T.R."/>
            <person name="Caufield P.W."/>
            <person name="Cui Y."/>
            <person name="Zhang H."/>
            <person name="O'Toole P.W."/>
        </authorList>
    </citation>
    <scope>NUCLEOTIDE SEQUENCE [LARGE SCALE GENOMIC DNA]</scope>
    <source>
        <strain evidence="8 9">DSM 22697</strain>
    </source>
</reference>
<keyword evidence="9" id="KW-1185">Reference proteome</keyword>
<feature type="transmembrane region" description="Helical" evidence="7">
    <location>
        <begin position="40"/>
        <end position="62"/>
    </location>
</feature>
<keyword evidence="6 7" id="KW-0472">Membrane</keyword>
<evidence type="ECO:0000256" key="6">
    <source>
        <dbReference type="ARBA" id="ARBA00023136"/>
    </source>
</evidence>
<gene>
    <name evidence="8" type="ORF">FC75_GL001810</name>
</gene>
<evidence type="ECO:0008006" key="10">
    <source>
        <dbReference type="Google" id="ProtNLM"/>
    </source>
</evidence>
<evidence type="ECO:0000256" key="1">
    <source>
        <dbReference type="ARBA" id="ARBA00004651"/>
    </source>
</evidence>
<dbReference type="Proteomes" id="UP000050865">
    <property type="component" value="Unassembled WGS sequence"/>
</dbReference>
<keyword evidence="4 7" id="KW-0812">Transmembrane</keyword>
<dbReference type="PATRIC" id="fig|1423730.4.peg.1885"/>
<protein>
    <recommendedName>
        <fullName evidence="10">ABC transmembrane type-1 domain-containing protein</fullName>
    </recommendedName>
</protein>
<accession>A0A0R2FBX0</accession>
<organism evidence="8 9">
    <name type="scientific">Lacticaseibacillus camelliae DSM 22697 = JCM 13995</name>
    <dbReference type="NCBI Taxonomy" id="1423730"/>
    <lineage>
        <taxon>Bacteria</taxon>
        <taxon>Bacillati</taxon>
        <taxon>Bacillota</taxon>
        <taxon>Bacilli</taxon>
        <taxon>Lactobacillales</taxon>
        <taxon>Lactobacillaceae</taxon>
        <taxon>Lacticaseibacillus</taxon>
    </lineage>
</organism>
<dbReference type="EMBL" id="AYZJ01000001">
    <property type="protein sequence ID" value="KRN25970.1"/>
    <property type="molecule type" value="Genomic_DNA"/>
</dbReference>
<sequence>MNDFMTPLIYLSTVSKFPVAIALKMATDASSGFVPWNQTIAMSLIALVPSLVLFFSASRNFVDGMSAGGIKG</sequence>
<dbReference type="AlphaFoldDB" id="A0A0R2FBX0"/>
<evidence type="ECO:0000313" key="8">
    <source>
        <dbReference type="EMBL" id="KRN25970.1"/>
    </source>
</evidence>
<keyword evidence="5 7" id="KW-1133">Transmembrane helix</keyword>
<evidence type="ECO:0000256" key="2">
    <source>
        <dbReference type="ARBA" id="ARBA00022448"/>
    </source>
</evidence>
<keyword evidence="3" id="KW-1003">Cell membrane</keyword>
<comment type="subcellular location">
    <subcellularLocation>
        <location evidence="1">Cell membrane</location>
        <topology evidence="1">Multi-pass membrane protein</topology>
    </subcellularLocation>
</comment>
<dbReference type="InterPro" id="IPR035906">
    <property type="entry name" value="MetI-like_sf"/>
</dbReference>
<keyword evidence="2" id="KW-0813">Transport</keyword>